<dbReference type="Gene3D" id="2.160.10.10">
    <property type="entry name" value="Hexapeptide repeat proteins"/>
    <property type="match status" value="1"/>
</dbReference>
<reference evidence="5 6" key="1">
    <citation type="journal article" date="2016" name="Antonie Van Leeuwenhoek">
        <title>Dongia soli sp. nov., isolated from soil from Dokdo, Korea.</title>
        <authorList>
            <person name="Kim D.U."/>
            <person name="Lee H."/>
            <person name="Kim H."/>
            <person name="Kim S.G."/>
            <person name="Ka J.O."/>
        </authorList>
    </citation>
    <scope>NUCLEOTIDE SEQUENCE [LARGE SCALE GENOMIC DNA]</scope>
    <source>
        <strain evidence="5 6">D78</strain>
    </source>
</reference>
<sequence length="205" mass="21853">MPIDTFVSGASVSPLAPYLDQEPWQAVHNILDILGELIVAMEKLDYRRDGGIVFHRSARIESGITVKPPAIIGPDCFIAAGAYLRDGVWLQDHCVIGPGSEVKSSFLFSGSALAHFNFLADSILGAGVNIEAGAIIANHRNERADKDIRVHYREAIIPTGVHKFGALVGDRARIGANAVIAPGALIDPGQVIGRLTLLDQDSGPK</sequence>
<dbReference type="InterPro" id="IPR001451">
    <property type="entry name" value="Hexapep"/>
</dbReference>
<accession>A0ABU5E897</accession>
<gene>
    <name evidence="5" type="ORF">SMD27_06705</name>
</gene>
<comment type="caution">
    <text evidence="5">The sequence shown here is derived from an EMBL/GenBank/DDBJ whole genome shotgun (WGS) entry which is preliminary data.</text>
</comment>
<evidence type="ECO:0000313" key="5">
    <source>
        <dbReference type="EMBL" id="MDY0882526.1"/>
    </source>
</evidence>
<comment type="similarity">
    <text evidence="1">In the C-terminal section; belongs to the transferase hexapeptide repeat family.</text>
</comment>
<dbReference type="EMBL" id="JAXCLW010000002">
    <property type="protein sequence ID" value="MDY0882526.1"/>
    <property type="molecule type" value="Genomic_DNA"/>
</dbReference>
<name>A0ABU5E897_9PROT</name>
<keyword evidence="6" id="KW-1185">Reference proteome</keyword>
<keyword evidence="4" id="KW-0012">Acyltransferase</keyword>
<dbReference type="RefSeq" id="WP_320507600.1">
    <property type="nucleotide sequence ID" value="NZ_JAXCLW010000002.1"/>
</dbReference>
<dbReference type="Proteomes" id="UP001279642">
    <property type="component" value="Unassembled WGS sequence"/>
</dbReference>
<dbReference type="Pfam" id="PF00132">
    <property type="entry name" value="Hexapep"/>
    <property type="match status" value="1"/>
</dbReference>
<dbReference type="InterPro" id="IPR011004">
    <property type="entry name" value="Trimer_LpxA-like_sf"/>
</dbReference>
<comment type="similarity">
    <text evidence="2">In the N-terminal section; belongs to the N-acetylglucosamine-1-phosphate uridyltransferase family.</text>
</comment>
<evidence type="ECO:0000256" key="4">
    <source>
        <dbReference type="ARBA" id="ARBA00023315"/>
    </source>
</evidence>
<evidence type="ECO:0000256" key="3">
    <source>
        <dbReference type="ARBA" id="ARBA00022679"/>
    </source>
</evidence>
<protein>
    <submittedName>
        <fullName evidence="5">DapH/DapD/GlmU-related protein</fullName>
    </submittedName>
</protein>
<dbReference type="InterPro" id="IPR050065">
    <property type="entry name" value="GlmU-like"/>
</dbReference>
<organism evidence="5 6">
    <name type="scientific">Dongia soli</name>
    <dbReference type="NCBI Taxonomy" id="600628"/>
    <lineage>
        <taxon>Bacteria</taxon>
        <taxon>Pseudomonadati</taxon>
        <taxon>Pseudomonadota</taxon>
        <taxon>Alphaproteobacteria</taxon>
        <taxon>Rhodospirillales</taxon>
        <taxon>Dongiaceae</taxon>
        <taxon>Dongia</taxon>
    </lineage>
</organism>
<dbReference type="PANTHER" id="PTHR43584">
    <property type="entry name" value="NUCLEOTIDYL TRANSFERASE"/>
    <property type="match status" value="1"/>
</dbReference>
<evidence type="ECO:0000256" key="2">
    <source>
        <dbReference type="ARBA" id="ARBA00007947"/>
    </source>
</evidence>
<evidence type="ECO:0000256" key="1">
    <source>
        <dbReference type="ARBA" id="ARBA00007707"/>
    </source>
</evidence>
<keyword evidence="3" id="KW-0808">Transferase</keyword>
<evidence type="ECO:0000313" key="6">
    <source>
        <dbReference type="Proteomes" id="UP001279642"/>
    </source>
</evidence>
<dbReference type="PANTHER" id="PTHR43584:SF8">
    <property type="entry name" value="N-ACETYLMURAMATE ALPHA-1-PHOSPHATE URIDYLYLTRANSFERASE"/>
    <property type="match status" value="1"/>
</dbReference>
<proteinExistence type="inferred from homology"/>
<dbReference type="Pfam" id="PF14602">
    <property type="entry name" value="Hexapep_2"/>
    <property type="match status" value="1"/>
</dbReference>
<dbReference type="SUPFAM" id="SSF51161">
    <property type="entry name" value="Trimeric LpxA-like enzymes"/>
    <property type="match status" value="1"/>
</dbReference>